<evidence type="ECO:0000256" key="7">
    <source>
        <dbReference type="ARBA" id="ARBA00023239"/>
    </source>
</evidence>
<dbReference type="GO" id="GO:0003697">
    <property type="term" value="F:single-stranded DNA binding"/>
    <property type="evidence" value="ECO:0007669"/>
    <property type="project" value="InterPro"/>
</dbReference>
<comment type="similarity">
    <text evidence="1 8">Belongs to the SOS response-associated peptidase family.</text>
</comment>
<evidence type="ECO:0000313" key="10">
    <source>
        <dbReference type="Proteomes" id="UP000261111"/>
    </source>
</evidence>
<dbReference type="EC" id="3.4.-.-" evidence="8"/>
<sequence>MCGRYYIDDETAREIEKLVRHLDRKMSVSGKKDIYPSNTAPVITGHHNEFAEELFTWGFPGFGSKSLLINARAETAMEKRTFKDSVRTRRCAVPAAGFYEWNSEKEKYTFRNPDSSIFYLAGFYKEYEEGTRFVILTTEANDSMKSVHNRMPLVLGRQELDAWLFDDSQTELILRKVPGPLKKDTEYEQQSLPFTNM</sequence>
<dbReference type="InterPro" id="IPR003738">
    <property type="entry name" value="SRAP"/>
</dbReference>
<dbReference type="EMBL" id="QVIA01000007">
    <property type="protein sequence ID" value="RGC33026.1"/>
    <property type="molecule type" value="Genomic_DNA"/>
</dbReference>
<protein>
    <recommendedName>
        <fullName evidence="8">Abasic site processing protein</fullName>
        <ecNumber evidence="8">3.4.-.-</ecNumber>
    </recommendedName>
</protein>
<keyword evidence="6" id="KW-0238">DNA-binding</keyword>
<keyword evidence="3" id="KW-0227">DNA damage</keyword>
<keyword evidence="7" id="KW-0456">Lyase</keyword>
<reference evidence="9 10" key="1">
    <citation type="submission" date="2018-08" db="EMBL/GenBank/DDBJ databases">
        <title>A genome reference for cultivated species of the human gut microbiota.</title>
        <authorList>
            <person name="Zou Y."/>
            <person name="Xue W."/>
            <person name="Luo G."/>
        </authorList>
    </citation>
    <scope>NUCLEOTIDE SEQUENCE [LARGE SCALE GENOMIC DNA]</scope>
    <source>
        <strain evidence="9 10">AF19-21</strain>
    </source>
</reference>
<dbReference type="AlphaFoldDB" id="A0A3E2WY74"/>
<dbReference type="GO" id="GO:0008233">
    <property type="term" value="F:peptidase activity"/>
    <property type="evidence" value="ECO:0007669"/>
    <property type="project" value="UniProtKB-KW"/>
</dbReference>
<keyword evidence="5" id="KW-0190">Covalent protein-DNA linkage</keyword>
<proteinExistence type="inferred from homology"/>
<name>A0A3E2WY74_9FIRM</name>
<keyword evidence="2 8" id="KW-0645">Protease</keyword>
<dbReference type="PANTHER" id="PTHR13604:SF0">
    <property type="entry name" value="ABASIC SITE PROCESSING PROTEIN HMCES"/>
    <property type="match status" value="1"/>
</dbReference>
<dbReference type="RefSeq" id="WP_025657000.1">
    <property type="nucleotide sequence ID" value="NZ_QVIA01000007.1"/>
</dbReference>
<organism evidence="9 10">
    <name type="scientific">Hungatella hathewayi</name>
    <dbReference type="NCBI Taxonomy" id="154046"/>
    <lineage>
        <taxon>Bacteria</taxon>
        <taxon>Bacillati</taxon>
        <taxon>Bacillota</taxon>
        <taxon>Clostridia</taxon>
        <taxon>Lachnospirales</taxon>
        <taxon>Lachnospiraceae</taxon>
        <taxon>Hungatella</taxon>
    </lineage>
</organism>
<dbReference type="Proteomes" id="UP000261111">
    <property type="component" value="Unassembled WGS sequence"/>
</dbReference>
<dbReference type="SUPFAM" id="SSF143081">
    <property type="entry name" value="BB1717-like"/>
    <property type="match status" value="1"/>
</dbReference>
<evidence type="ECO:0000256" key="4">
    <source>
        <dbReference type="ARBA" id="ARBA00022801"/>
    </source>
</evidence>
<evidence type="ECO:0000256" key="5">
    <source>
        <dbReference type="ARBA" id="ARBA00023124"/>
    </source>
</evidence>
<dbReference type="Gene3D" id="3.90.1680.10">
    <property type="entry name" value="SOS response associated peptidase-like"/>
    <property type="match status" value="1"/>
</dbReference>
<evidence type="ECO:0000256" key="2">
    <source>
        <dbReference type="ARBA" id="ARBA00022670"/>
    </source>
</evidence>
<dbReference type="GO" id="GO:0016829">
    <property type="term" value="F:lyase activity"/>
    <property type="evidence" value="ECO:0007669"/>
    <property type="project" value="UniProtKB-KW"/>
</dbReference>
<dbReference type="Pfam" id="PF02586">
    <property type="entry name" value="SRAP"/>
    <property type="match status" value="1"/>
</dbReference>
<dbReference type="GO" id="GO:0106300">
    <property type="term" value="P:protein-DNA covalent cross-linking repair"/>
    <property type="evidence" value="ECO:0007669"/>
    <property type="project" value="InterPro"/>
</dbReference>
<evidence type="ECO:0000256" key="1">
    <source>
        <dbReference type="ARBA" id="ARBA00008136"/>
    </source>
</evidence>
<evidence type="ECO:0000256" key="6">
    <source>
        <dbReference type="ARBA" id="ARBA00023125"/>
    </source>
</evidence>
<keyword evidence="4 8" id="KW-0378">Hydrolase</keyword>
<dbReference type="GO" id="GO:0006508">
    <property type="term" value="P:proteolysis"/>
    <property type="evidence" value="ECO:0007669"/>
    <property type="project" value="UniProtKB-KW"/>
</dbReference>
<evidence type="ECO:0000256" key="8">
    <source>
        <dbReference type="RuleBase" id="RU364100"/>
    </source>
</evidence>
<gene>
    <name evidence="9" type="ORF">DWX41_08120</name>
</gene>
<evidence type="ECO:0000313" key="9">
    <source>
        <dbReference type="EMBL" id="RGC33026.1"/>
    </source>
</evidence>
<dbReference type="InterPro" id="IPR036590">
    <property type="entry name" value="SRAP-like"/>
</dbReference>
<accession>A0A3E2WY74</accession>
<dbReference type="GeneID" id="93334681"/>
<comment type="caution">
    <text evidence="9">The sequence shown here is derived from an EMBL/GenBank/DDBJ whole genome shotgun (WGS) entry which is preliminary data.</text>
</comment>
<dbReference type="PANTHER" id="PTHR13604">
    <property type="entry name" value="DC12-RELATED"/>
    <property type="match status" value="1"/>
</dbReference>
<evidence type="ECO:0000256" key="3">
    <source>
        <dbReference type="ARBA" id="ARBA00022763"/>
    </source>
</evidence>